<dbReference type="OrthoDB" id="9807456at2"/>
<comment type="caution">
    <text evidence="12">The sequence shown here is derived from an EMBL/GenBank/DDBJ whole genome shotgun (WGS) entry which is preliminary data.</text>
</comment>
<evidence type="ECO:0000256" key="6">
    <source>
        <dbReference type="ARBA" id="ARBA00022842"/>
    </source>
</evidence>
<dbReference type="GO" id="GO:0009146">
    <property type="term" value="P:purine nucleoside triphosphate catabolic process"/>
    <property type="evidence" value="ECO:0007669"/>
    <property type="project" value="UniProtKB-UniRule"/>
</dbReference>
<dbReference type="PANTHER" id="PTHR11067">
    <property type="entry name" value="INOSINE TRIPHOSPHATE PYROPHOSPHATASE/HAM1 PROTEIN"/>
    <property type="match status" value="1"/>
</dbReference>
<accession>A0A4Q1JIU6</accession>
<comment type="cofactor">
    <cofactor evidence="10">
        <name>Mg(2+)</name>
        <dbReference type="ChEBI" id="CHEBI:18420"/>
    </cofactor>
    <text evidence="10">Binds 1 Mg(2+) ion per subunit.</text>
</comment>
<evidence type="ECO:0000256" key="3">
    <source>
        <dbReference type="ARBA" id="ARBA00022723"/>
    </source>
</evidence>
<dbReference type="GO" id="GO:0000166">
    <property type="term" value="F:nucleotide binding"/>
    <property type="evidence" value="ECO:0007669"/>
    <property type="project" value="UniProtKB-KW"/>
</dbReference>
<dbReference type="InterPro" id="IPR002637">
    <property type="entry name" value="RdgB/HAM1"/>
</dbReference>
<feature type="active site" description="Proton acceptor" evidence="10">
    <location>
        <position position="68"/>
    </location>
</feature>
<dbReference type="Proteomes" id="UP000289703">
    <property type="component" value="Unassembled WGS sequence"/>
</dbReference>
<comment type="similarity">
    <text evidence="1 10 11">Belongs to the HAM1 NTPase family.</text>
</comment>
<dbReference type="EC" id="3.6.1.66" evidence="10"/>
<comment type="catalytic activity">
    <reaction evidence="9 10">
        <text>XTP + H2O = XMP + diphosphate + H(+)</text>
        <dbReference type="Rhea" id="RHEA:28610"/>
        <dbReference type="ChEBI" id="CHEBI:15377"/>
        <dbReference type="ChEBI" id="CHEBI:15378"/>
        <dbReference type="ChEBI" id="CHEBI:33019"/>
        <dbReference type="ChEBI" id="CHEBI:57464"/>
        <dbReference type="ChEBI" id="CHEBI:61314"/>
        <dbReference type="EC" id="3.6.1.66"/>
    </reaction>
</comment>
<dbReference type="AlphaFoldDB" id="A0A4Q1JIU6"/>
<dbReference type="RefSeq" id="WP_129255734.1">
    <property type="nucleotide sequence ID" value="NZ_SAXA01000023.1"/>
</dbReference>
<evidence type="ECO:0000256" key="2">
    <source>
        <dbReference type="ARBA" id="ARBA00011738"/>
    </source>
</evidence>
<evidence type="ECO:0000256" key="10">
    <source>
        <dbReference type="HAMAP-Rule" id="MF_01405"/>
    </source>
</evidence>
<reference evidence="12 13" key="1">
    <citation type="submission" date="2019-01" db="EMBL/GenBank/DDBJ databases">
        <title>Ancylomarina salipaludis sp. nov., isolated from a salt marsh.</title>
        <authorList>
            <person name="Yoon J.-H."/>
        </authorList>
    </citation>
    <scope>NUCLEOTIDE SEQUENCE [LARGE SCALE GENOMIC DNA]</scope>
    <source>
        <strain evidence="12 13">SHSM-M15</strain>
    </source>
</reference>
<comment type="function">
    <text evidence="10">Pyrophosphatase that catalyzes the hydrolysis of nucleoside triphosphates to their monophosphate derivatives, with a high preference for the non-canonical purine nucleotides XTP (xanthosine triphosphate), dITP (deoxyinosine triphosphate) and ITP. Seems to function as a house-cleaning enzyme that removes non-canonical purine nucleotides from the nucleotide pool, thus preventing their incorporation into DNA/RNA and avoiding chromosomal lesions.</text>
</comment>
<dbReference type="InterPro" id="IPR020922">
    <property type="entry name" value="dITP/XTP_pyrophosphatase"/>
</dbReference>
<dbReference type="SUPFAM" id="SSF52972">
    <property type="entry name" value="ITPase-like"/>
    <property type="match status" value="1"/>
</dbReference>
<proteinExistence type="inferred from homology"/>
<comment type="subunit">
    <text evidence="2 10">Homodimer.</text>
</comment>
<dbReference type="EMBL" id="SAXA01000023">
    <property type="protein sequence ID" value="RXQ87615.1"/>
    <property type="molecule type" value="Genomic_DNA"/>
</dbReference>
<comment type="catalytic activity">
    <reaction evidence="10">
        <text>ITP + H2O = IMP + diphosphate + H(+)</text>
        <dbReference type="Rhea" id="RHEA:29399"/>
        <dbReference type="ChEBI" id="CHEBI:15377"/>
        <dbReference type="ChEBI" id="CHEBI:15378"/>
        <dbReference type="ChEBI" id="CHEBI:33019"/>
        <dbReference type="ChEBI" id="CHEBI:58053"/>
        <dbReference type="ChEBI" id="CHEBI:61402"/>
        <dbReference type="EC" id="3.6.1.66"/>
    </reaction>
</comment>
<dbReference type="GO" id="GO:0036222">
    <property type="term" value="F:XTP diphosphatase activity"/>
    <property type="evidence" value="ECO:0007669"/>
    <property type="project" value="UniProtKB-UniRule"/>
</dbReference>
<keyword evidence="13" id="KW-1185">Reference proteome</keyword>
<dbReference type="CDD" id="cd00515">
    <property type="entry name" value="HAM1"/>
    <property type="match status" value="1"/>
</dbReference>
<comment type="caution">
    <text evidence="10">Lacks conserved residue(s) required for the propagation of feature annotation.</text>
</comment>
<dbReference type="GO" id="GO:0035870">
    <property type="term" value="F:dITP diphosphatase activity"/>
    <property type="evidence" value="ECO:0007669"/>
    <property type="project" value="UniProtKB-UniRule"/>
</dbReference>
<keyword evidence="6 10" id="KW-0460">Magnesium</keyword>
<comment type="catalytic activity">
    <reaction evidence="8 10">
        <text>dITP + H2O = dIMP + diphosphate + H(+)</text>
        <dbReference type="Rhea" id="RHEA:28342"/>
        <dbReference type="ChEBI" id="CHEBI:15377"/>
        <dbReference type="ChEBI" id="CHEBI:15378"/>
        <dbReference type="ChEBI" id="CHEBI:33019"/>
        <dbReference type="ChEBI" id="CHEBI:61194"/>
        <dbReference type="ChEBI" id="CHEBI:61382"/>
        <dbReference type="EC" id="3.6.1.66"/>
    </reaction>
</comment>
<keyword evidence="3 10" id="KW-0479">Metal-binding</keyword>
<evidence type="ECO:0000256" key="9">
    <source>
        <dbReference type="ARBA" id="ARBA00052017"/>
    </source>
</evidence>
<dbReference type="GO" id="GO:0046872">
    <property type="term" value="F:metal ion binding"/>
    <property type="evidence" value="ECO:0007669"/>
    <property type="project" value="UniProtKB-KW"/>
</dbReference>
<gene>
    <name evidence="12" type="ORF">EO244_16215</name>
</gene>
<evidence type="ECO:0000256" key="7">
    <source>
        <dbReference type="ARBA" id="ARBA00023080"/>
    </source>
</evidence>
<evidence type="ECO:0000256" key="11">
    <source>
        <dbReference type="RuleBase" id="RU003781"/>
    </source>
</evidence>
<feature type="binding site" evidence="10">
    <location>
        <begin position="148"/>
        <end position="151"/>
    </location>
    <ligand>
        <name>substrate</name>
    </ligand>
</feature>
<name>A0A4Q1JIU6_9BACT</name>
<dbReference type="HAMAP" id="MF_01405">
    <property type="entry name" value="Non_canon_purine_NTPase"/>
    <property type="match status" value="1"/>
</dbReference>
<dbReference type="PANTHER" id="PTHR11067:SF9">
    <property type="entry name" value="INOSINE TRIPHOSPHATE PYROPHOSPHATASE"/>
    <property type="match status" value="1"/>
</dbReference>
<sequence length="190" mass="21563">MKLVFATNNQNKLTEIQNMLGDEFQVLSLSDINCQDEIPEDHETLEENASQKAHYIYERFGLNCFADDTGLEVKALNNEPGVYSARYAGSARSSKDNMRKVLDKLEGIDERSARFRTVISLIIDGEEMQFEGIVNGEILFEEKGTDGFGYDPIFQPESYDVSFAEMSLSDKNKISHRGNAVRKLVEYLLK</sequence>
<evidence type="ECO:0000256" key="4">
    <source>
        <dbReference type="ARBA" id="ARBA00022741"/>
    </source>
</evidence>
<keyword evidence="5 10" id="KW-0378">Hydrolase</keyword>
<feature type="binding site" evidence="10">
    <location>
        <position position="68"/>
    </location>
    <ligand>
        <name>Mg(2+)</name>
        <dbReference type="ChEBI" id="CHEBI:18420"/>
    </ligand>
</feature>
<feature type="binding site" evidence="10">
    <location>
        <begin position="176"/>
        <end position="177"/>
    </location>
    <ligand>
        <name>substrate</name>
    </ligand>
</feature>
<dbReference type="FunFam" id="3.90.950.10:FF:000001">
    <property type="entry name" value="dITP/XTP pyrophosphatase"/>
    <property type="match status" value="1"/>
</dbReference>
<dbReference type="GO" id="GO:0036220">
    <property type="term" value="F:ITP diphosphatase activity"/>
    <property type="evidence" value="ECO:0007669"/>
    <property type="project" value="UniProtKB-UniRule"/>
</dbReference>
<evidence type="ECO:0000313" key="12">
    <source>
        <dbReference type="EMBL" id="RXQ87615.1"/>
    </source>
</evidence>
<dbReference type="Pfam" id="PF01725">
    <property type="entry name" value="Ham1p_like"/>
    <property type="match status" value="1"/>
</dbReference>
<keyword evidence="4 10" id="KW-0547">Nucleotide-binding</keyword>
<dbReference type="NCBIfam" id="NF011398">
    <property type="entry name" value="PRK14823.1"/>
    <property type="match status" value="1"/>
</dbReference>
<evidence type="ECO:0000313" key="13">
    <source>
        <dbReference type="Proteomes" id="UP000289703"/>
    </source>
</evidence>
<evidence type="ECO:0000256" key="1">
    <source>
        <dbReference type="ARBA" id="ARBA00008023"/>
    </source>
</evidence>
<dbReference type="GO" id="GO:0005829">
    <property type="term" value="C:cytosol"/>
    <property type="evidence" value="ECO:0007669"/>
    <property type="project" value="TreeGrafter"/>
</dbReference>
<organism evidence="12 13">
    <name type="scientific">Ancylomarina salipaludis</name>
    <dbReference type="NCBI Taxonomy" id="2501299"/>
    <lineage>
        <taxon>Bacteria</taxon>
        <taxon>Pseudomonadati</taxon>
        <taxon>Bacteroidota</taxon>
        <taxon>Bacteroidia</taxon>
        <taxon>Marinilabiliales</taxon>
        <taxon>Marinifilaceae</taxon>
        <taxon>Ancylomarina</taxon>
    </lineage>
</organism>
<protein>
    <recommendedName>
        <fullName evidence="10">dITP/XTP pyrophosphatase</fullName>
        <ecNumber evidence="10">3.6.1.66</ecNumber>
    </recommendedName>
    <alternativeName>
        <fullName evidence="10">Non-canonical purine NTP pyrophosphatase</fullName>
    </alternativeName>
    <alternativeName>
        <fullName evidence="10">Non-standard purine NTP pyrophosphatase</fullName>
    </alternativeName>
    <alternativeName>
        <fullName evidence="10">Nucleoside-triphosphate diphosphatase</fullName>
    </alternativeName>
    <alternativeName>
        <fullName evidence="10">Nucleoside-triphosphate pyrophosphatase</fullName>
        <shortName evidence="10">NTPase</shortName>
    </alternativeName>
</protein>
<evidence type="ECO:0000256" key="8">
    <source>
        <dbReference type="ARBA" id="ARBA00051875"/>
    </source>
</evidence>
<feature type="binding site" evidence="10">
    <location>
        <position position="171"/>
    </location>
    <ligand>
        <name>substrate</name>
    </ligand>
</feature>
<dbReference type="GO" id="GO:0009117">
    <property type="term" value="P:nucleotide metabolic process"/>
    <property type="evidence" value="ECO:0007669"/>
    <property type="project" value="UniProtKB-KW"/>
</dbReference>
<feature type="binding site" evidence="10">
    <location>
        <begin position="7"/>
        <end position="12"/>
    </location>
    <ligand>
        <name>substrate</name>
    </ligand>
</feature>
<dbReference type="InterPro" id="IPR029001">
    <property type="entry name" value="ITPase-like_fam"/>
</dbReference>
<dbReference type="GO" id="GO:0017111">
    <property type="term" value="F:ribonucleoside triphosphate phosphatase activity"/>
    <property type="evidence" value="ECO:0007669"/>
    <property type="project" value="InterPro"/>
</dbReference>
<dbReference type="NCBIfam" id="TIGR00042">
    <property type="entry name" value="RdgB/HAM1 family non-canonical purine NTP pyrophosphatase"/>
    <property type="match status" value="1"/>
</dbReference>
<evidence type="ECO:0000256" key="5">
    <source>
        <dbReference type="ARBA" id="ARBA00022801"/>
    </source>
</evidence>
<keyword evidence="7 10" id="KW-0546">Nucleotide metabolism</keyword>
<dbReference type="Gene3D" id="3.90.950.10">
    <property type="match status" value="1"/>
</dbReference>
<feature type="binding site" evidence="10">
    <location>
        <position position="69"/>
    </location>
    <ligand>
        <name>substrate</name>
    </ligand>
</feature>